<evidence type="ECO:0000256" key="1">
    <source>
        <dbReference type="ARBA" id="ARBA00004201"/>
    </source>
</evidence>
<dbReference type="InterPro" id="IPR045152">
    <property type="entry name" value="EDC4-like"/>
</dbReference>
<dbReference type="Pfam" id="PF21289">
    <property type="entry name" value="EDC4_C"/>
    <property type="match status" value="1"/>
</dbReference>
<evidence type="ECO:0000256" key="7">
    <source>
        <dbReference type="PROSITE-ProRule" id="PRU00221"/>
    </source>
</evidence>
<feature type="region of interest" description="Disordered" evidence="8">
    <location>
        <begin position="565"/>
        <end position="591"/>
    </location>
</feature>
<evidence type="ECO:0000256" key="5">
    <source>
        <dbReference type="ARBA" id="ARBA00022737"/>
    </source>
</evidence>
<dbReference type="InterPro" id="IPR044938">
    <property type="entry name" value="EDC4_C_sf"/>
</dbReference>
<keyword evidence="3" id="KW-0963">Cytoplasm</keyword>
<feature type="domain" description="Enhancer of mRNA-decapping protein 4 WD40 repeat region" evidence="9">
    <location>
        <begin position="143"/>
        <end position="400"/>
    </location>
</feature>
<dbReference type="SUPFAM" id="SSF50978">
    <property type="entry name" value="WD40 repeat-like"/>
    <property type="match status" value="1"/>
</dbReference>
<feature type="region of interest" description="Disordered" evidence="8">
    <location>
        <begin position="1"/>
        <end position="32"/>
    </location>
</feature>
<feature type="repeat" description="WD" evidence="7">
    <location>
        <begin position="159"/>
        <end position="201"/>
    </location>
</feature>
<proteinExistence type="inferred from homology"/>
<dbReference type="FunFam" id="1.10.220.100:FF:000001">
    <property type="entry name" value="Enhancer of mRNA-decapping protein 4"/>
    <property type="match status" value="1"/>
</dbReference>
<dbReference type="GO" id="GO:0000932">
    <property type="term" value="C:P-body"/>
    <property type="evidence" value="ECO:0007669"/>
    <property type="project" value="UniProtKB-SubCell"/>
</dbReference>
<dbReference type="PROSITE" id="PS50082">
    <property type="entry name" value="WD_REPEATS_2"/>
    <property type="match status" value="1"/>
</dbReference>
<comment type="subcellular location">
    <subcellularLocation>
        <location evidence="1">Cytoplasm</location>
        <location evidence="1">P-body</location>
    </subcellularLocation>
</comment>
<dbReference type="InterPro" id="IPR036322">
    <property type="entry name" value="WD40_repeat_dom_sf"/>
</dbReference>
<gene>
    <name evidence="11" type="ORF">SI7747_14017150</name>
</gene>
<dbReference type="SMART" id="SM00320">
    <property type="entry name" value="WD40"/>
    <property type="match status" value="2"/>
</dbReference>
<accession>A0A7I8JLQ3</accession>
<dbReference type="InterPro" id="IPR001680">
    <property type="entry name" value="WD40_rpt"/>
</dbReference>
<dbReference type="AlphaFoldDB" id="A0A7I8JLQ3"/>
<evidence type="ECO:0000256" key="6">
    <source>
        <dbReference type="ARBA" id="ARBA00023054"/>
    </source>
</evidence>
<keyword evidence="4 7" id="KW-0853">WD repeat</keyword>
<feature type="region of interest" description="Disordered" evidence="8">
    <location>
        <begin position="480"/>
        <end position="499"/>
    </location>
</feature>
<feature type="domain" description="Enhancer of mRNA-decapping protein 4 C-terminal" evidence="10">
    <location>
        <begin position="1017"/>
        <end position="1119"/>
    </location>
</feature>
<dbReference type="EMBL" id="LR743601">
    <property type="protein sequence ID" value="CAA2631502.1"/>
    <property type="molecule type" value="Genomic_DNA"/>
</dbReference>
<keyword evidence="6" id="KW-0175">Coiled coil</keyword>
<evidence type="ECO:0000256" key="8">
    <source>
        <dbReference type="SAM" id="MobiDB-lite"/>
    </source>
</evidence>
<dbReference type="GO" id="GO:0031087">
    <property type="term" value="P:deadenylation-independent decapping of nuclear-transcribed mRNA"/>
    <property type="evidence" value="ECO:0007669"/>
    <property type="project" value="InterPro"/>
</dbReference>
<evidence type="ECO:0000256" key="2">
    <source>
        <dbReference type="ARBA" id="ARBA00009639"/>
    </source>
</evidence>
<dbReference type="Pfam" id="PF16529">
    <property type="entry name" value="Ge1_WD40"/>
    <property type="match status" value="1"/>
</dbReference>
<sequence length="1148" mass="125181">MGIPGDGEGQPSSWEFRSEKRNSGRTASTTGVRFPLKMKTPIGVSDLTRPTTVNPLANVYQQQARPAIPYGSPVPNPSHPPPNSGARLMALLAPPMISAGVPQTTQARLPSGKQPHGRHINGGDRFVYDVDVRESPPPPQLEAGNIRVLNINTALRSLLRGHTQRVTDMAFFAEDVHLLASASVDGRVFVWKINEGPDKDDKPQITGKIIVAIQIVSDGESFHPQVCWHCHKQEILVVGIGNRLLKIDMTKVGKGEVFSEEDEPLQCHVDKLIDGVQLIGKHDQEVTDLSMSQWMMTRLASASKDGTVSTPLVTLRPHDGHLSTGPLNREVKIWASANQEGWLLPSDCESWLCMQTLELRSCTETRVEDAFFNQVVVLPQASLILLANAKKNVIYALHIDYGSNPLSTRMDYIAEFSVKMPILSITATSDCYADGKHVIQVYCVQTQAIQQYALDLSQCLPPPWRMWATSDSFASATVGITANEDPSGNSTQNFSIPLNTSETSPAVKYSLTSDSPDNSSLLEITALKTENRPNSERGSSLDNVIDQSVARQSIERGLEVGALNLPDAPLDDSSVKRESKPGPSDITVVPNLPSFPMGTKVTHLVTPSEILSKAVSSTESNVIPELNGTQTRIPEVSSNLVTETAEVEVKVIGESGSSVYREPDSQREPQIQILEDQSKSLSSQFTESNSDIVRDDIFNVAEVREKTESKAASNVWTIIPSQTPFDSSDSFNEQGSNFSTADAGFPQALSNIQAMLSQVMAMQNQMNAVISLPVTKEGKRVEVALGRCIEKAIKANNDVLWARFQEEIAKREKLEKDRMQQMTSSISNSLNKDLPAIIEKVVKKENSSVGPNLARSISPALEKAISSAIADSFQKGVGDKAVNQLEKSVNSKLEVAVARQVQGQFQTSVKQYLQDGMRCCLEASIIPSFELACKAMFEQIDAGFHKGMVEHTTTVQQQLEAAHTPLALSLRDAVNSALAVTQALSNEIADGNPKSLDSIAAQQANGPLGGLHEMLTRLITERKFDEAFTMALQRSDVTIVSWLCSQVDLQGICSMSPLPLSQGVLLSLLQQLACDLAKDTTQKLAWMTQVAVAINPSDPMIALHVRPIFDQVYQILAHQRSLPTTTAADSNSIRLMLHVINSVLTGFK</sequence>
<dbReference type="EMBL" id="CACRZD030000014">
    <property type="protein sequence ID" value="CAA6670745.1"/>
    <property type="molecule type" value="Genomic_DNA"/>
</dbReference>
<evidence type="ECO:0000259" key="9">
    <source>
        <dbReference type="Pfam" id="PF16529"/>
    </source>
</evidence>
<evidence type="ECO:0000313" key="11">
    <source>
        <dbReference type="EMBL" id="CAA2631502.1"/>
    </source>
</evidence>
<keyword evidence="12" id="KW-1185">Reference proteome</keyword>
<organism evidence="11">
    <name type="scientific">Spirodela intermedia</name>
    <name type="common">Intermediate duckweed</name>
    <dbReference type="NCBI Taxonomy" id="51605"/>
    <lineage>
        <taxon>Eukaryota</taxon>
        <taxon>Viridiplantae</taxon>
        <taxon>Streptophyta</taxon>
        <taxon>Embryophyta</taxon>
        <taxon>Tracheophyta</taxon>
        <taxon>Spermatophyta</taxon>
        <taxon>Magnoliopsida</taxon>
        <taxon>Liliopsida</taxon>
        <taxon>Araceae</taxon>
        <taxon>Lemnoideae</taxon>
        <taxon>Spirodela</taxon>
    </lineage>
</organism>
<dbReference type="InterPro" id="IPR049404">
    <property type="entry name" value="EDC4_C"/>
</dbReference>
<dbReference type="Gene3D" id="1.10.220.100">
    <property type="entry name" value="conserved c-terminal region of ge- 1"/>
    <property type="match status" value="1"/>
</dbReference>
<evidence type="ECO:0000313" key="12">
    <source>
        <dbReference type="Proteomes" id="UP001189122"/>
    </source>
</evidence>
<evidence type="ECO:0000256" key="4">
    <source>
        <dbReference type="ARBA" id="ARBA00022574"/>
    </source>
</evidence>
<protein>
    <submittedName>
        <fullName evidence="11">Uncharacterized protein</fullName>
    </submittedName>
</protein>
<dbReference type="InterPro" id="IPR015943">
    <property type="entry name" value="WD40/YVTN_repeat-like_dom_sf"/>
</dbReference>
<dbReference type="PANTHER" id="PTHR15598">
    <property type="entry name" value="ENHANCER OF MRNA-DECAPPING PROTEIN 4"/>
    <property type="match status" value="1"/>
</dbReference>
<dbReference type="Proteomes" id="UP001189122">
    <property type="component" value="Unassembled WGS sequence"/>
</dbReference>
<dbReference type="Gene3D" id="2.130.10.10">
    <property type="entry name" value="YVTN repeat-like/Quinoprotein amine dehydrogenase"/>
    <property type="match status" value="1"/>
</dbReference>
<comment type="similarity">
    <text evidence="2">Belongs to the WD repeat EDC4 family.</text>
</comment>
<dbReference type="PROSITE" id="PS50294">
    <property type="entry name" value="WD_REPEATS_REGION"/>
    <property type="match status" value="1"/>
</dbReference>
<name>A0A7I8JLQ3_SPIIN</name>
<dbReference type="PANTHER" id="PTHR15598:SF5">
    <property type="entry name" value="ENHANCER OF MRNA-DECAPPING PROTEIN 4"/>
    <property type="match status" value="1"/>
</dbReference>
<keyword evidence="5" id="KW-0677">Repeat</keyword>
<reference evidence="11 12" key="1">
    <citation type="submission" date="2019-12" db="EMBL/GenBank/DDBJ databases">
        <authorList>
            <person name="Scholz U."/>
            <person name="Mascher M."/>
            <person name="Fiebig A."/>
        </authorList>
    </citation>
    <scope>NUCLEOTIDE SEQUENCE</scope>
</reference>
<evidence type="ECO:0000259" key="10">
    <source>
        <dbReference type="Pfam" id="PF21289"/>
    </source>
</evidence>
<dbReference type="InterPro" id="IPR032401">
    <property type="entry name" value="EDC4_WD40"/>
</dbReference>
<evidence type="ECO:0000256" key="3">
    <source>
        <dbReference type="ARBA" id="ARBA00022490"/>
    </source>
</evidence>